<feature type="region of interest" description="Disordered" evidence="12">
    <location>
        <begin position="79"/>
        <end position="100"/>
    </location>
</feature>
<reference evidence="13" key="1">
    <citation type="submission" date="2020-11" db="EMBL/GenBank/DDBJ databases">
        <authorList>
            <person name="Whiteford S."/>
        </authorList>
    </citation>
    <scope>NUCLEOTIDE SEQUENCE</scope>
</reference>
<evidence type="ECO:0000256" key="1">
    <source>
        <dbReference type="ARBA" id="ARBA00004323"/>
    </source>
</evidence>
<dbReference type="Proteomes" id="UP000653454">
    <property type="component" value="Unassembled WGS sequence"/>
</dbReference>
<dbReference type="Pfam" id="PF01762">
    <property type="entry name" value="Galactosyl_T"/>
    <property type="match status" value="1"/>
</dbReference>
<evidence type="ECO:0000256" key="7">
    <source>
        <dbReference type="ARBA" id="ARBA00022989"/>
    </source>
</evidence>
<name>A0A8S4G168_PLUXY</name>
<dbReference type="FunFam" id="3.90.550.50:FF:000001">
    <property type="entry name" value="Hexosyltransferase"/>
    <property type="match status" value="1"/>
</dbReference>
<proteinExistence type="inferred from homology"/>
<evidence type="ECO:0000256" key="2">
    <source>
        <dbReference type="ARBA" id="ARBA00008661"/>
    </source>
</evidence>
<dbReference type="AlphaFoldDB" id="A0A8S4G168"/>
<keyword evidence="4" id="KW-0808">Transferase</keyword>
<dbReference type="GO" id="GO:0006493">
    <property type="term" value="P:protein O-linked glycosylation"/>
    <property type="evidence" value="ECO:0007669"/>
    <property type="project" value="TreeGrafter"/>
</dbReference>
<dbReference type="GO" id="GO:0000139">
    <property type="term" value="C:Golgi membrane"/>
    <property type="evidence" value="ECO:0007669"/>
    <property type="project" value="UniProtKB-SubCell"/>
</dbReference>
<evidence type="ECO:0000256" key="3">
    <source>
        <dbReference type="ARBA" id="ARBA00022676"/>
    </source>
</evidence>
<organism evidence="13 14">
    <name type="scientific">Plutella xylostella</name>
    <name type="common">Diamondback moth</name>
    <name type="synonym">Plutella maculipennis</name>
    <dbReference type="NCBI Taxonomy" id="51655"/>
    <lineage>
        <taxon>Eukaryota</taxon>
        <taxon>Metazoa</taxon>
        <taxon>Ecdysozoa</taxon>
        <taxon>Arthropoda</taxon>
        <taxon>Hexapoda</taxon>
        <taxon>Insecta</taxon>
        <taxon>Pterygota</taxon>
        <taxon>Neoptera</taxon>
        <taxon>Endopterygota</taxon>
        <taxon>Lepidoptera</taxon>
        <taxon>Glossata</taxon>
        <taxon>Ditrysia</taxon>
        <taxon>Yponomeutoidea</taxon>
        <taxon>Plutellidae</taxon>
        <taxon>Plutella</taxon>
    </lineage>
</organism>
<evidence type="ECO:0000256" key="9">
    <source>
        <dbReference type="ARBA" id="ARBA00023136"/>
    </source>
</evidence>
<evidence type="ECO:0000256" key="5">
    <source>
        <dbReference type="ARBA" id="ARBA00022692"/>
    </source>
</evidence>
<evidence type="ECO:0000313" key="13">
    <source>
        <dbReference type="EMBL" id="CAG9134160.1"/>
    </source>
</evidence>
<evidence type="ECO:0000256" key="4">
    <source>
        <dbReference type="ARBA" id="ARBA00022679"/>
    </source>
</evidence>
<comment type="subcellular location">
    <subcellularLocation>
        <location evidence="1 11">Golgi apparatus membrane</location>
        <topology evidence="1 11">Single-pass type II membrane protein</topology>
    </subcellularLocation>
</comment>
<evidence type="ECO:0000313" key="14">
    <source>
        <dbReference type="Proteomes" id="UP000653454"/>
    </source>
</evidence>
<feature type="compositionally biased region" description="Polar residues" evidence="12">
    <location>
        <begin position="88"/>
        <end position="100"/>
    </location>
</feature>
<accession>A0A8S4G168</accession>
<keyword evidence="5" id="KW-0812">Transmembrane</keyword>
<dbReference type="PANTHER" id="PTHR11214">
    <property type="entry name" value="BETA-1,3-N-ACETYLGLUCOSAMINYLTRANSFERASE"/>
    <property type="match status" value="1"/>
</dbReference>
<dbReference type="EMBL" id="CAJHNJ030000074">
    <property type="protein sequence ID" value="CAG9134160.1"/>
    <property type="molecule type" value="Genomic_DNA"/>
</dbReference>
<gene>
    <name evidence="13" type="ORF">PLXY2_LOCUS12426</name>
</gene>
<keyword evidence="14" id="KW-1185">Reference proteome</keyword>
<sequence length="448" mass="50458">MTNETVHRIRVPQRAIERAMLSISLRRIPNVVIRQKRKVFNVGMRVAELKWEWRILGSWGDGRWKNAPAMAPGKFGLFKTRSRDHPEQPSTENLLQHSSSGDTCRGCRPPSWWGRGARCWRGWPCAPAPRCCCSSHPAPAPAAPINLTATSPAPLAAGNHTSLAPPPRDSRVIITSDVYEAGHSQPHAERCAARGAGLRLLILVTSAPDHAAAREAVRLTCPHAALRRDIGFAFVLGSLDSRHEAKADAIRAEDELYGDIIIGNSRDSYSNLTLKTLSMLEWVHTYCPEVPRLLKADDDMFINVPRLLKFIDARKNETRTIWGRVFERISPQRSLRSKYYLSPRQYPSNVFPDYAIGGAYLMTTDVAGELLQAAGQEPYLRLEDVFVTGVLPSKLKIKRQHAPEFYNKQALYLPCNVQKRISIHMVRYHKQFDLWRKLLDGTTKCGNT</sequence>
<evidence type="ECO:0000256" key="8">
    <source>
        <dbReference type="ARBA" id="ARBA00023034"/>
    </source>
</evidence>
<keyword evidence="3 11" id="KW-0328">Glycosyltransferase</keyword>
<dbReference type="InterPro" id="IPR002659">
    <property type="entry name" value="Glyco_trans_31"/>
</dbReference>
<dbReference type="PANTHER" id="PTHR11214:SF379">
    <property type="entry name" value="HEXOSYLTRANSFERASE-RELATED"/>
    <property type="match status" value="1"/>
</dbReference>
<keyword evidence="7" id="KW-1133">Transmembrane helix</keyword>
<keyword evidence="9" id="KW-0472">Membrane</keyword>
<comment type="caution">
    <text evidence="13">The sequence shown here is derived from an EMBL/GenBank/DDBJ whole genome shotgun (WGS) entry which is preliminary data.</text>
</comment>
<keyword evidence="8 11" id="KW-0333">Golgi apparatus</keyword>
<comment type="similarity">
    <text evidence="2 11">Belongs to the glycosyltransferase 31 family.</text>
</comment>
<evidence type="ECO:0000256" key="11">
    <source>
        <dbReference type="RuleBase" id="RU363063"/>
    </source>
</evidence>
<dbReference type="EC" id="2.4.1.-" evidence="11"/>
<evidence type="ECO:0000256" key="10">
    <source>
        <dbReference type="ARBA" id="ARBA00023180"/>
    </source>
</evidence>
<dbReference type="GO" id="GO:0016758">
    <property type="term" value="F:hexosyltransferase activity"/>
    <property type="evidence" value="ECO:0007669"/>
    <property type="project" value="InterPro"/>
</dbReference>
<evidence type="ECO:0000256" key="6">
    <source>
        <dbReference type="ARBA" id="ARBA00022968"/>
    </source>
</evidence>
<protein>
    <recommendedName>
        <fullName evidence="11">Hexosyltransferase</fullName>
        <ecNumber evidence="11">2.4.1.-</ecNumber>
    </recommendedName>
</protein>
<evidence type="ECO:0000256" key="12">
    <source>
        <dbReference type="SAM" id="MobiDB-lite"/>
    </source>
</evidence>
<keyword evidence="6" id="KW-0735">Signal-anchor</keyword>
<keyword evidence="10" id="KW-0325">Glycoprotein</keyword>
<dbReference type="Gene3D" id="3.90.550.50">
    <property type="match status" value="1"/>
</dbReference>